<gene>
    <name evidence="1" type="ORF">BAMA_06600</name>
</gene>
<dbReference type="OrthoDB" id="2877909at2"/>
<organism evidence="1 2">
    <name type="scientific">Bacillus manliponensis</name>
    <dbReference type="NCBI Taxonomy" id="574376"/>
    <lineage>
        <taxon>Bacteria</taxon>
        <taxon>Bacillati</taxon>
        <taxon>Bacillota</taxon>
        <taxon>Bacilli</taxon>
        <taxon>Bacillales</taxon>
        <taxon>Bacillaceae</taxon>
        <taxon>Bacillus</taxon>
        <taxon>Bacillus cereus group</taxon>
    </lineage>
</organism>
<name>A0A073JVG9_9BACI</name>
<reference evidence="1 2" key="1">
    <citation type="submission" date="2014-06" db="EMBL/GenBank/DDBJ databases">
        <title>Draft genome sequence of Bacillus manliponensis JCM 15802 (MCCC 1A00708).</title>
        <authorList>
            <person name="Lai Q."/>
            <person name="Liu Y."/>
            <person name="Shao Z."/>
        </authorList>
    </citation>
    <scope>NUCLEOTIDE SEQUENCE [LARGE SCALE GENOMIC DNA]</scope>
    <source>
        <strain evidence="1 2">JCM 15802</strain>
    </source>
</reference>
<sequence length="82" mass="9409">MKFEDNRMLGIRLGSLIATENHHFLVIKKNEHYSLLNVNTMECSIVEVSLEHIREVLAEDFGESIVEIIPPEHLKIIAKNVV</sequence>
<keyword evidence="2" id="KW-1185">Reference proteome</keyword>
<evidence type="ECO:0008006" key="3">
    <source>
        <dbReference type="Google" id="ProtNLM"/>
    </source>
</evidence>
<evidence type="ECO:0000313" key="2">
    <source>
        <dbReference type="Proteomes" id="UP000027822"/>
    </source>
</evidence>
<comment type="caution">
    <text evidence="1">The sequence shown here is derived from an EMBL/GenBank/DDBJ whole genome shotgun (WGS) entry which is preliminary data.</text>
</comment>
<dbReference type="RefSeq" id="WP_034641521.1">
    <property type="nucleotide sequence ID" value="NZ_CBCSJC010000013.1"/>
</dbReference>
<dbReference type="Proteomes" id="UP000027822">
    <property type="component" value="Unassembled WGS sequence"/>
</dbReference>
<dbReference type="STRING" id="574376.BAMA_06600"/>
<proteinExistence type="predicted"/>
<dbReference type="EMBL" id="JOTN01000016">
    <property type="protein sequence ID" value="KEK18227.1"/>
    <property type="molecule type" value="Genomic_DNA"/>
</dbReference>
<evidence type="ECO:0000313" key="1">
    <source>
        <dbReference type="EMBL" id="KEK18227.1"/>
    </source>
</evidence>
<dbReference type="AlphaFoldDB" id="A0A073JVG9"/>
<accession>A0A073JVG9</accession>
<dbReference type="eggNOG" id="ENOG5030BUA">
    <property type="taxonomic scope" value="Bacteria"/>
</dbReference>
<protein>
    <recommendedName>
        <fullName evidence="3">Group-specific protein</fullName>
    </recommendedName>
</protein>